<feature type="region of interest" description="Disordered" evidence="1">
    <location>
        <begin position="313"/>
        <end position="332"/>
    </location>
</feature>
<feature type="compositionally biased region" description="Polar residues" evidence="1">
    <location>
        <begin position="317"/>
        <end position="332"/>
    </location>
</feature>
<feature type="compositionally biased region" description="Low complexity" evidence="1">
    <location>
        <begin position="63"/>
        <end position="74"/>
    </location>
</feature>
<name>A0AAN9XSA3_PSOTE</name>
<feature type="region of interest" description="Disordered" evidence="1">
    <location>
        <begin position="1"/>
        <end position="116"/>
    </location>
</feature>
<evidence type="ECO:0000313" key="2">
    <source>
        <dbReference type="EMBL" id="KAK7406058.1"/>
    </source>
</evidence>
<accession>A0AAN9XSA3</accession>
<reference evidence="2 3" key="1">
    <citation type="submission" date="2024-01" db="EMBL/GenBank/DDBJ databases">
        <title>The genomes of 5 underutilized Papilionoideae crops provide insights into root nodulation and disease resistanc.</title>
        <authorList>
            <person name="Jiang F."/>
        </authorList>
    </citation>
    <scope>NUCLEOTIDE SEQUENCE [LARGE SCALE GENOMIC DNA]</scope>
    <source>
        <strain evidence="2">DUOXIRENSHENG_FW03</strain>
        <tissue evidence="2">Leaves</tissue>
    </source>
</reference>
<feature type="compositionally biased region" description="Basic and acidic residues" evidence="1">
    <location>
        <begin position="45"/>
        <end position="54"/>
    </location>
</feature>
<dbReference type="Proteomes" id="UP001386955">
    <property type="component" value="Unassembled WGS sequence"/>
</dbReference>
<keyword evidence="3" id="KW-1185">Reference proteome</keyword>
<dbReference type="EMBL" id="JAYMYS010000002">
    <property type="protein sequence ID" value="KAK7406058.1"/>
    <property type="molecule type" value="Genomic_DNA"/>
</dbReference>
<gene>
    <name evidence="2" type="ORF">VNO78_07674</name>
</gene>
<evidence type="ECO:0000256" key="1">
    <source>
        <dbReference type="SAM" id="MobiDB-lite"/>
    </source>
</evidence>
<proteinExistence type="predicted"/>
<dbReference type="AlphaFoldDB" id="A0AAN9XSA3"/>
<feature type="compositionally biased region" description="Low complexity" evidence="1">
    <location>
        <begin position="1"/>
        <end position="15"/>
    </location>
</feature>
<evidence type="ECO:0000313" key="3">
    <source>
        <dbReference type="Proteomes" id="UP001386955"/>
    </source>
</evidence>
<comment type="caution">
    <text evidence="2">The sequence shown here is derived from an EMBL/GenBank/DDBJ whole genome shotgun (WGS) entry which is preliminary data.</text>
</comment>
<sequence length="427" mass="47011">MRSAYRAHAAEYDAAGQRGQDRAVGRGMGLRGVNPAVEGSVSQDTGRHYRDPGHAYRATSLGQSAPRQSASRQSVSREDRGPRAGWGQGASGPRGADPTVGDGTWTRGADPAVGDGPWFMLGRDVILKNPAGERSTLGRTEEAQAPVVCGEKPWPTLGLTAELDWARQESGRGPEMGFNTGVDLGPAITKGMGQGGERSKTASGHGRKGVFTEESDYGNTAVDLGLVITEGMGQGGASNLKSEQAKESDLATNQISSAKIWGPHHSLTRLTFPPGLGLSELLFRQCLHELSEFLLHLIMKIHVSPSPPIQWEPKSSVHPSPMQTTQSSDTNPFRLTGFSFDHRIPRHPLPLSARLVHRCEMRDRVPRGRVRHVARGWTRFGHVQPKRSHATERSELLRKLYQRYRHQQQEIKDIEFVKRIRKFLNHF</sequence>
<organism evidence="2 3">
    <name type="scientific">Psophocarpus tetragonolobus</name>
    <name type="common">Winged bean</name>
    <name type="synonym">Dolichos tetragonolobus</name>
    <dbReference type="NCBI Taxonomy" id="3891"/>
    <lineage>
        <taxon>Eukaryota</taxon>
        <taxon>Viridiplantae</taxon>
        <taxon>Streptophyta</taxon>
        <taxon>Embryophyta</taxon>
        <taxon>Tracheophyta</taxon>
        <taxon>Spermatophyta</taxon>
        <taxon>Magnoliopsida</taxon>
        <taxon>eudicotyledons</taxon>
        <taxon>Gunneridae</taxon>
        <taxon>Pentapetalae</taxon>
        <taxon>rosids</taxon>
        <taxon>fabids</taxon>
        <taxon>Fabales</taxon>
        <taxon>Fabaceae</taxon>
        <taxon>Papilionoideae</taxon>
        <taxon>50 kb inversion clade</taxon>
        <taxon>NPAAA clade</taxon>
        <taxon>indigoferoid/millettioid clade</taxon>
        <taxon>Phaseoleae</taxon>
        <taxon>Psophocarpus</taxon>
    </lineage>
</organism>
<feature type="region of interest" description="Disordered" evidence="1">
    <location>
        <begin position="192"/>
        <end position="212"/>
    </location>
</feature>
<protein>
    <submittedName>
        <fullName evidence="2">Uncharacterized protein</fullName>
    </submittedName>
</protein>